<sequence length="87" mass="9735">MAKDKLGENDKPDWSGPTATKFDKAYRDCKQQWVPVQLVRVTLPQDLEPSELTLTSGAAAAAAFEAEDAYDIIQVFERRETPGGTWY</sequence>
<dbReference type="Gene3D" id="3.50.50.60">
    <property type="entry name" value="FAD/NAD(P)-binding domain"/>
    <property type="match status" value="1"/>
</dbReference>
<accession>A0ABR3S2S9</accession>
<evidence type="ECO:0000313" key="2">
    <source>
        <dbReference type="Proteomes" id="UP001521222"/>
    </source>
</evidence>
<organism evidence="1 2">
    <name type="scientific">Nothophoma quercina</name>
    <dbReference type="NCBI Taxonomy" id="749835"/>
    <lineage>
        <taxon>Eukaryota</taxon>
        <taxon>Fungi</taxon>
        <taxon>Dikarya</taxon>
        <taxon>Ascomycota</taxon>
        <taxon>Pezizomycotina</taxon>
        <taxon>Dothideomycetes</taxon>
        <taxon>Pleosporomycetidae</taxon>
        <taxon>Pleosporales</taxon>
        <taxon>Pleosporineae</taxon>
        <taxon>Didymellaceae</taxon>
        <taxon>Nothophoma</taxon>
    </lineage>
</organism>
<keyword evidence="2" id="KW-1185">Reference proteome</keyword>
<evidence type="ECO:0000313" key="1">
    <source>
        <dbReference type="EMBL" id="KAL1610976.1"/>
    </source>
</evidence>
<dbReference type="Proteomes" id="UP001521222">
    <property type="component" value="Unassembled WGS sequence"/>
</dbReference>
<name>A0ABR3S2S9_9PLEO</name>
<protein>
    <submittedName>
        <fullName evidence="1">Uncharacterized protein</fullName>
    </submittedName>
</protein>
<proteinExistence type="predicted"/>
<dbReference type="EMBL" id="JAKIXB020000002">
    <property type="protein sequence ID" value="KAL1610976.1"/>
    <property type="molecule type" value="Genomic_DNA"/>
</dbReference>
<comment type="caution">
    <text evidence="1">The sequence shown here is derived from an EMBL/GenBank/DDBJ whole genome shotgun (WGS) entry which is preliminary data.</text>
</comment>
<reference evidence="1 2" key="1">
    <citation type="submission" date="2024-02" db="EMBL/GenBank/DDBJ databases">
        <title>De novo assembly and annotation of 12 fungi associated with fruit tree decline syndrome in Ontario, Canada.</title>
        <authorList>
            <person name="Sulman M."/>
            <person name="Ellouze W."/>
            <person name="Ilyukhin E."/>
        </authorList>
    </citation>
    <scope>NUCLEOTIDE SEQUENCE [LARGE SCALE GENOMIC DNA]</scope>
    <source>
        <strain evidence="1 2">M97-236</strain>
    </source>
</reference>
<gene>
    <name evidence="1" type="ORF">SLS59_000613</name>
</gene>
<dbReference type="InterPro" id="IPR036188">
    <property type="entry name" value="FAD/NAD-bd_sf"/>
</dbReference>